<feature type="compositionally biased region" description="Basic and acidic residues" evidence="2">
    <location>
        <begin position="214"/>
        <end position="233"/>
    </location>
</feature>
<accession>A0A6P5XLW7</accession>
<feature type="compositionally biased region" description="Basic and acidic residues" evidence="2">
    <location>
        <begin position="644"/>
        <end position="662"/>
    </location>
</feature>
<feature type="compositionally biased region" description="Basic residues" evidence="2">
    <location>
        <begin position="663"/>
        <end position="673"/>
    </location>
</feature>
<evidence type="ECO:0000256" key="1">
    <source>
        <dbReference type="ARBA" id="ARBA00007473"/>
    </source>
</evidence>
<feature type="region of interest" description="Disordered" evidence="2">
    <location>
        <begin position="323"/>
        <end position="345"/>
    </location>
</feature>
<feature type="compositionally biased region" description="Acidic residues" evidence="2">
    <location>
        <begin position="80"/>
        <end position="97"/>
    </location>
</feature>
<feature type="region of interest" description="Disordered" evidence="2">
    <location>
        <begin position="616"/>
        <end position="699"/>
    </location>
</feature>
<dbReference type="GO" id="GO:0030686">
    <property type="term" value="C:90S preribosome"/>
    <property type="evidence" value="ECO:0007669"/>
    <property type="project" value="TreeGrafter"/>
</dbReference>
<dbReference type="GO" id="GO:0005730">
    <property type="term" value="C:nucleolus"/>
    <property type="evidence" value="ECO:0007669"/>
    <property type="project" value="TreeGrafter"/>
</dbReference>
<feature type="region of interest" description="Disordered" evidence="2">
    <location>
        <begin position="459"/>
        <end position="528"/>
    </location>
</feature>
<dbReference type="GeneID" id="111284722"/>
<organism evidence="4 5">
    <name type="scientific">Durio zibethinus</name>
    <name type="common">Durian</name>
    <dbReference type="NCBI Taxonomy" id="66656"/>
    <lineage>
        <taxon>Eukaryota</taxon>
        <taxon>Viridiplantae</taxon>
        <taxon>Streptophyta</taxon>
        <taxon>Embryophyta</taxon>
        <taxon>Tracheophyta</taxon>
        <taxon>Spermatophyta</taxon>
        <taxon>Magnoliopsida</taxon>
        <taxon>eudicotyledons</taxon>
        <taxon>Gunneridae</taxon>
        <taxon>Pentapetalae</taxon>
        <taxon>rosids</taxon>
        <taxon>malvids</taxon>
        <taxon>Malvales</taxon>
        <taxon>Malvaceae</taxon>
        <taxon>Helicteroideae</taxon>
        <taxon>Durio</taxon>
    </lineage>
</organism>
<protein>
    <submittedName>
        <fullName evidence="5">Protein KRI1 homolog</fullName>
    </submittedName>
</protein>
<evidence type="ECO:0000313" key="4">
    <source>
        <dbReference type="Proteomes" id="UP000515121"/>
    </source>
</evidence>
<dbReference type="Pfam" id="PF05178">
    <property type="entry name" value="Kri1"/>
    <property type="match status" value="1"/>
</dbReference>
<feature type="region of interest" description="Disordered" evidence="2">
    <location>
        <begin position="125"/>
        <end position="153"/>
    </location>
</feature>
<sequence>MQFLTSAKPTLIPATCGRRGERKEGQIKMGMKLFNDDEGPLNDDISKIEINNEYAQRFEHNKKREDLQRYEELKKRGDVEESNEESSEEDDDDEDYSDQITLRKNDGDFFKALIRVRSRDPRLKEKDVKLFESDDDESHKQEEESEQKEKKDKKAMYLKDVVAKHLIEEGPDFQEQNAVVKQKKKVNTYDEEQEEIKKALLDATQEFDNEDNGDFLRVKETKGEDDKEKEDFNDGELKKLEEYFGKDEKMDENMKFLKEFFKNKMWIDKEGKGGDLVIDNEVVDEVLRDEEEIERQEGYELEYNFRHEENAEDRVIGYSRKVEGSVRKKESKRKEQRERKEERMRVAEMERKEELKHLKNLKKAEIKERMKKVMEIAGIKKDEECPFSAKDLEEEFDPEEYDKMMKAVFDEKYYDNEDTEFNSDSDGIEKPDFDKEDELLGLPKGWDVLESHDGFLAARERNKHKLQSGGGNDSGEEEDFEHKHKDDGDDDEADNESEGYKNEDEEDDEERREEETEEGKRKRKRKMSVVQKALQEMWEEFYNLDYEDTIGDLKTRFKYVKIKPNRYGLKPKEILALDEKELNQYVSLKKLAPYTDKEWKVPNSKRYQQKLRIKELLKEKRNGQKAGKKRSRDAVEQSTSRFGGGKEDKKAKLEDSDGDMKHISKQGKKKRRQASTISESRRKAYGMISSKPKKNKHKH</sequence>
<dbReference type="Proteomes" id="UP000515121">
    <property type="component" value="Unplaced"/>
</dbReference>
<dbReference type="PANTHER" id="PTHR14490:SF5">
    <property type="entry name" value="PROTEIN KRI1 HOMOLOG"/>
    <property type="match status" value="1"/>
</dbReference>
<name>A0A6P5XLW7_DURZI</name>
<keyword evidence="4" id="KW-1185">Reference proteome</keyword>
<feature type="region of interest" description="Disordered" evidence="2">
    <location>
        <begin position="414"/>
        <end position="437"/>
    </location>
</feature>
<dbReference type="AlphaFoldDB" id="A0A6P5XLW7"/>
<feature type="region of interest" description="Disordered" evidence="2">
    <location>
        <begin position="211"/>
        <end position="233"/>
    </location>
</feature>
<feature type="region of interest" description="Disordered" evidence="2">
    <location>
        <begin position="1"/>
        <end position="24"/>
    </location>
</feature>
<feature type="domain" description="Kri1-like C-terminal" evidence="3">
    <location>
        <begin position="533"/>
        <end position="619"/>
    </location>
</feature>
<dbReference type="InterPro" id="IPR024626">
    <property type="entry name" value="Kri1-like_C"/>
</dbReference>
<dbReference type="GO" id="GO:0000447">
    <property type="term" value="P:endonucleolytic cleavage in ITS1 to separate SSU-rRNA from 5.8S rRNA and LSU-rRNA from tricistronic rRNA transcript (SSU-rRNA, 5.8S rRNA, LSU-rRNA)"/>
    <property type="evidence" value="ECO:0007669"/>
    <property type="project" value="TreeGrafter"/>
</dbReference>
<evidence type="ECO:0000313" key="5">
    <source>
        <dbReference type="RefSeq" id="XP_022729334.1"/>
    </source>
</evidence>
<proteinExistence type="inferred from homology"/>
<dbReference type="PANTHER" id="PTHR14490">
    <property type="entry name" value="ZINC FINGER, ZZ TYPE"/>
    <property type="match status" value="1"/>
</dbReference>
<dbReference type="RefSeq" id="XP_022729334.1">
    <property type="nucleotide sequence ID" value="XM_022873599.1"/>
</dbReference>
<dbReference type="Pfam" id="PF12936">
    <property type="entry name" value="Kri1_C"/>
    <property type="match status" value="1"/>
</dbReference>
<feature type="region of interest" description="Disordered" evidence="2">
    <location>
        <begin position="59"/>
        <end position="101"/>
    </location>
</feature>
<dbReference type="OrthoDB" id="10252032at2759"/>
<evidence type="ECO:0000256" key="2">
    <source>
        <dbReference type="SAM" id="MobiDB-lite"/>
    </source>
</evidence>
<dbReference type="InterPro" id="IPR018034">
    <property type="entry name" value="Kri1"/>
</dbReference>
<feature type="compositionally biased region" description="Basic and acidic residues" evidence="2">
    <location>
        <begin position="59"/>
        <end position="79"/>
    </location>
</feature>
<evidence type="ECO:0000259" key="3">
    <source>
        <dbReference type="Pfam" id="PF12936"/>
    </source>
</evidence>
<reference evidence="5" key="1">
    <citation type="submission" date="2025-08" db="UniProtKB">
        <authorList>
            <consortium name="RefSeq"/>
        </authorList>
    </citation>
    <scope>IDENTIFICATION</scope>
    <source>
        <tissue evidence="5">Fruit stalk</tissue>
    </source>
</reference>
<dbReference type="KEGG" id="dzi:111284722"/>
<gene>
    <name evidence="5" type="primary">LOC111284722</name>
</gene>
<feature type="compositionally biased region" description="Acidic residues" evidence="2">
    <location>
        <begin position="488"/>
        <end position="517"/>
    </location>
</feature>
<comment type="similarity">
    <text evidence="1">Belongs to the KRI1 family.</text>
</comment>